<keyword evidence="2" id="KW-1185">Reference proteome</keyword>
<dbReference type="Proteomes" id="UP001589793">
    <property type="component" value="Unassembled WGS sequence"/>
</dbReference>
<name>A0ABV6R967_9MICO</name>
<protein>
    <submittedName>
        <fullName evidence="1">DUF177 domain-containing protein</fullName>
    </submittedName>
</protein>
<evidence type="ECO:0000313" key="2">
    <source>
        <dbReference type="Proteomes" id="UP001589793"/>
    </source>
</evidence>
<comment type="caution">
    <text evidence="1">The sequence shown here is derived from an EMBL/GenBank/DDBJ whole genome shotgun (WGS) entry which is preliminary data.</text>
</comment>
<dbReference type="PANTHER" id="PTHR34374">
    <property type="entry name" value="LARGE RIBOSOMAL RNA SUBUNIT ACCUMULATION PROTEIN YCED HOMOLOG 1, CHLOROPLASTIC"/>
    <property type="match status" value="1"/>
</dbReference>
<dbReference type="Pfam" id="PF02620">
    <property type="entry name" value="YceD"/>
    <property type="match status" value="1"/>
</dbReference>
<evidence type="ECO:0000313" key="1">
    <source>
        <dbReference type="EMBL" id="MFC0673321.1"/>
    </source>
</evidence>
<dbReference type="EMBL" id="JBHLSV010000005">
    <property type="protein sequence ID" value="MFC0673321.1"/>
    <property type="molecule type" value="Genomic_DNA"/>
</dbReference>
<proteinExistence type="predicted"/>
<dbReference type="InterPro" id="IPR003772">
    <property type="entry name" value="YceD"/>
</dbReference>
<sequence>MSPTPAAPASDLRLEVVDLIGRPGAHRSFERTVIASGEEGTLAMRVPADEPIALRGEIESVIEGLYVSGTVQAHLTGECSRCLDPVEEDVDARIDELFTYPEKVPADADPDDIVTLEGDSIDLAGLVHDTIAVNASERPLCSPDCQGLCPQCGIRMEEDPEHHHDVIDPRFAALQGMFPADEDAAEDGNA</sequence>
<dbReference type="RefSeq" id="WP_376978802.1">
    <property type="nucleotide sequence ID" value="NZ_JBHLSV010000005.1"/>
</dbReference>
<gene>
    <name evidence="1" type="ORF">ACFFF6_05040</name>
</gene>
<dbReference type="PANTHER" id="PTHR34374:SF1">
    <property type="entry name" value="LARGE RIBOSOMAL RNA SUBUNIT ACCUMULATION PROTEIN YCED HOMOLOG 1, CHLOROPLASTIC"/>
    <property type="match status" value="1"/>
</dbReference>
<organism evidence="1 2">
    <name type="scientific">Brachybacterium hainanense</name>
    <dbReference type="NCBI Taxonomy" id="1541174"/>
    <lineage>
        <taxon>Bacteria</taxon>
        <taxon>Bacillati</taxon>
        <taxon>Actinomycetota</taxon>
        <taxon>Actinomycetes</taxon>
        <taxon>Micrococcales</taxon>
        <taxon>Dermabacteraceae</taxon>
        <taxon>Brachybacterium</taxon>
    </lineage>
</organism>
<reference evidence="1 2" key="1">
    <citation type="submission" date="2024-09" db="EMBL/GenBank/DDBJ databases">
        <authorList>
            <person name="Sun Q."/>
            <person name="Mori K."/>
        </authorList>
    </citation>
    <scope>NUCLEOTIDE SEQUENCE [LARGE SCALE GENOMIC DNA]</scope>
    <source>
        <strain evidence="1 2">CICC 10874</strain>
    </source>
</reference>
<accession>A0ABV6R967</accession>